<reference evidence="2" key="2">
    <citation type="journal article" date="2024" name="Plant">
        <title>Genomic evolution and insights into agronomic trait innovations of Sesamum species.</title>
        <authorList>
            <person name="Miao H."/>
            <person name="Wang L."/>
            <person name="Qu L."/>
            <person name="Liu H."/>
            <person name="Sun Y."/>
            <person name="Le M."/>
            <person name="Wang Q."/>
            <person name="Wei S."/>
            <person name="Zheng Y."/>
            <person name="Lin W."/>
            <person name="Duan Y."/>
            <person name="Cao H."/>
            <person name="Xiong S."/>
            <person name="Wang X."/>
            <person name="Wei L."/>
            <person name="Li C."/>
            <person name="Ma Q."/>
            <person name="Ju M."/>
            <person name="Zhao R."/>
            <person name="Li G."/>
            <person name="Mu C."/>
            <person name="Tian Q."/>
            <person name="Mei H."/>
            <person name="Zhang T."/>
            <person name="Gao T."/>
            <person name="Zhang H."/>
        </authorList>
    </citation>
    <scope>NUCLEOTIDE SEQUENCE</scope>
    <source>
        <strain evidence="2">K16</strain>
    </source>
</reference>
<keyword evidence="3" id="KW-1185">Reference proteome</keyword>
<accession>A0AAE1X0C4</accession>
<evidence type="ECO:0000313" key="3">
    <source>
        <dbReference type="Proteomes" id="UP001289374"/>
    </source>
</evidence>
<evidence type="ECO:0000256" key="1">
    <source>
        <dbReference type="SAM" id="MobiDB-lite"/>
    </source>
</evidence>
<evidence type="ECO:0000313" key="2">
    <source>
        <dbReference type="EMBL" id="KAK4402885.1"/>
    </source>
</evidence>
<dbReference type="PANTHER" id="PTHR11439:SF511">
    <property type="match status" value="1"/>
</dbReference>
<dbReference type="AlphaFoldDB" id="A0AAE1X0C4"/>
<sequence>MGALISNPNRNHRFVGHLLYLGFSLPDISFTVQQLNQFIQHPRELHWDIAIYLLRYLKGSPSLRLFFPAATSLQLCAFSDSNWASYLDSCRSLTSDYVLFGSALISWKTKKHATVSKCTVGRADSGPARTSPKKPGVRPDHYFS</sequence>
<comment type="caution">
    <text evidence="2">The sequence shown here is derived from an EMBL/GenBank/DDBJ whole genome shotgun (WGS) entry which is preliminary data.</text>
</comment>
<dbReference type="EMBL" id="JACGWL010000005">
    <property type="protein sequence ID" value="KAK4402885.1"/>
    <property type="molecule type" value="Genomic_DNA"/>
</dbReference>
<protein>
    <submittedName>
        <fullName evidence="2">Uncharacterized protein</fullName>
    </submittedName>
</protein>
<gene>
    <name evidence="2" type="ORF">Sango_1029200</name>
</gene>
<dbReference type="Proteomes" id="UP001289374">
    <property type="component" value="Unassembled WGS sequence"/>
</dbReference>
<name>A0AAE1X0C4_9LAMI</name>
<dbReference type="PANTHER" id="PTHR11439">
    <property type="entry name" value="GAG-POL-RELATED RETROTRANSPOSON"/>
    <property type="match status" value="1"/>
</dbReference>
<proteinExistence type="predicted"/>
<feature type="region of interest" description="Disordered" evidence="1">
    <location>
        <begin position="123"/>
        <end position="144"/>
    </location>
</feature>
<reference evidence="2" key="1">
    <citation type="submission" date="2020-06" db="EMBL/GenBank/DDBJ databases">
        <authorList>
            <person name="Li T."/>
            <person name="Hu X."/>
            <person name="Zhang T."/>
            <person name="Song X."/>
            <person name="Zhang H."/>
            <person name="Dai N."/>
            <person name="Sheng W."/>
            <person name="Hou X."/>
            <person name="Wei L."/>
        </authorList>
    </citation>
    <scope>NUCLEOTIDE SEQUENCE</scope>
    <source>
        <strain evidence="2">K16</strain>
        <tissue evidence="2">Leaf</tissue>
    </source>
</reference>
<organism evidence="2 3">
    <name type="scientific">Sesamum angolense</name>
    <dbReference type="NCBI Taxonomy" id="2727404"/>
    <lineage>
        <taxon>Eukaryota</taxon>
        <taxon>Viridiplantae</taxon>
        <taxon>Streptophyta</taxon>
        <taxon>Embryophyta</taxon>
        <taxon>Tracheophyta</taxon>
        <taxon>Spermatophyta</taxon>
        <taxon>Magnoliopsida</taxon>
        <taxon>eudicotyledons</taxon>
        <taxon>Gunneridae</taxon>
        <taxon>Pentapetalae</taxon>
        <taxon>asterids</taxon>
        <taxon>lamiids</taxon>
        <taxon>Lamiales</taxon>
        <taxon>Pedaliaceae</taxon>
        <taxon>Sesamum</taxon>
    </lineage>
</organism>